<name>A0A5P2CRB8_STRVZ</name>
<dbReference type="SUPFAM" id="SSF56784">
    <property type="entry name" value="HAD-like"/>
    <property type="match status" value="1"/>
</dbReference>
<proteinExistence type="predicted"/>
<dbReference type="NCBIfam" id="TIGR01509">
    <property type="entry name" value="HAD-SF-IA-v3"/>
    <property type="match status" value="1"/>
</dbReference>
<organism evidence="2 3">
    <name type="scientific">Streptomyces venezuelae</name>
    <dbReference type="NCBI Taxonomy" id="54571"/>
    <lineage>
        <taxon>Bacteria</taxon>
        <taxon>Bacillati</taxon>
        <taxon>Actinomycetota</taxon>
        <taxon>Actinomycetes</taxon>
        <taxon>Kitasatosporales</taxon>
        <taxon>Streptomycetaceae</taxon>
        <taxon>Streptomyces</taxon>
    </lineage>
</organism>
<evidence type="ECO:0000256" key="1">
    <source>
        <dbReference type="SAM" id="MobiDB-lite"/>
    </source>
</evidence>
<reference evidence="2 3" key="1">
    <citation type="submission" date="2018-05" db="EMBL/GenBank/DDBJ databases">
        <title>Streptomyces venezuelae.</title>
        <authorList>
            <person name="Kim W."/>
            <person name="Lee N."/>
            <person name="Cho B.-K."/>
        </authorList>
    </citation>
    <scope>NUCLEOTIDE SEQUENCE [LARGE SCALE GENOMIC DNA]</scope>
    <source>
        <strain evidence="2 3">ATCC 14585</strain>
    </source>
</reference>
<gene>
    <name evidence="2" type="ORF">DEJ49_34355</name>
</gene>
<dbReference type="InterPro" id="IPR006439">
    <property type="entry name" value="HAD-SF_hydro_IA"/>
</dbReference>
<dbReference type="PANTHER" id="PTHR43611:SF3">
    <property type="entry name" value="FLAVIN MONONUCLEOTIDE HYDROLASE 1, CHLOROPLATIC"/>
    <property type="match status" value="1"/>
</dbReference>
<dbReference type="EMBL" id="CP029191">
    <property type="protein sequence ID" value="QES45405.1"/>
    <property type="molecule type" value="Genomic_DNA"/>
</dbReference>
<dbReference type="GO" id="GO:0016787">
    <property type="term" value="F:hydrolase activity"/>
    <property type="evidence" value="ECO:0007669"/>
    <property type="project" value="UniProtKB-KW"/>
</dbReference>
<sequence length="238" mass="25136">MTAGGVDVRVRTAVLFDFGGVLTTSVVTAFEEIGTELADDPRLLLRLFSKDEESGALLVAHEEGRIGEPEFENGLAARLRDHGVAVEGPGLVRRIQTRLRPDPGTIALVAALRTEGRRVGLLSNSLGDHCYDGFDLPAMFDAVTVSGDIGVRKPSRRAYAIACERLGVRPEDTVMVDDLPQNIVAAERLGIAGVVHRDAPTTAAQLARLLAPAPGAGADVAAPGLPDTRPLEDDPCST</sequence>
<dbReference type="AlphaFoldDB" id="A0A5P2CRB8"/>
<accession>A0A5P2CRB8</accession>
<dbReference type="CDD" id="cd02603">
    <property type="entry name" value="HAD_sEH-N_like"/>
    <property type="match status" value="1"/>
</dbReference>
<keyword evidence="2" id="KW-0378">Hydrolase</keyword>
<dbReference type="SFLD" id="SFLDG01129">
    <property type="entry name" value="C1.5:_HAD__Beta-PGM__Phosphata"/>
    <property type="match status" value="1"/>
</dbReference>
<dbReference type="InterPro" id="IPR036412">
    <property type="entry name" value="HAD-like_sf"/>
</dbReference>
<protein>
    <submittedName>
        <fullName evidence="2">HAD family hydrolase</fullName>
    </submittedName>
</protein>
<dbReference type="Proteomes" id="UP000324015">
    <property type="component" value="Chromosome"/>
</dbReference>
<feature type="region of interest" description="Disordered" evidence="1">
    <location>
        <begin position="218"/>
        <end position="238"/>
    </location>
</feature>
<evidence type="ECO:0000313" key="2">
    <source>
        <dbReference type="EMBL" id="QES45405.1"/>
    </source>
</evidence>
<dbReference type="Gene3D" id="3.40.50.1000">
    <property type="entry name" value="HAD superfamily/HAD-like"/>
    <property type="match status" value="1"/>
</dbReference>
<dbReference type="InterPro" id="IPR023214">
    <property type="entry name" value="HAD_sf"/>
</dbReference>
<evidence type="ECO:0000313" key="3">
    <source>
        <dbReference type="Proteomes" id="UP000324015"/>
    </source>
</evidence>
<dbReference type="PRINTS" id="PR00413">
    <property type="entry name" value="HADHALOGNASE"/>
</dbReference>
<dbReference type="SFLD" id="SFLDS00003">
    <property type="entry name" value="Haloacid_Dehalogenase"/>
    <property type="match status" value="1"/>
</dbReference>
<dbReference type="PANTHER" id="PTHR43611">
    <property type="entry name" value="ALPHA-D-GLUCOSE 1-PHOSPHATE PHOSPHATASE"/>
    <property type="match status" value="1"/>
</dbReference>
<dbReference type="NCBIfam" id="TIGR01549">
    <property type="entry name" value="HAD-SF-IA-v1"/>
    <property type="match status" value="1"/>
</dbReference>
<dbReference type="Pfam" id="PF00702">
    <property type="entry name" value="Hydrolase"/>
    <property type="match status" value="1"/>
</dbReference>